<dbReference type="InterPro" id="IPR008271">
    <property type="entry name" value="Ser/Thr_kinase_AS"/>
</dbReference>
<dbReference type="Pfam" id="PF01048">
    <property type="entry name" value="PNP_UDP_1"/>
    <property type="match status" value="1"/>
</dbReference>
<dbReference type="CDD" id="cd00180">
    <property type="entry name" value="PKc"/>
    <property type="match status" value="1"/>
</dbReference>
<evidence type="ECO:0000313" key="2">
    <source>
        <dbReference type="EMBL" id="VUC36652.1"/>
    </source>
</evidence>
<dbReference type="Pfam" id="PF00069">
    <property type="entry name" value="Pkinase"/>
    <property type="match status" value="1"/>
</dbReference>
<accession>A0ABY6V144</accession>
<dbReference type="Gene3D" id="3.40.50.1580">
    <property type="entry name" value="Nucleoside phosphorylase domain"/>
    <property type="match status" value="1"/>
</dbReference>
<proteinExistence type="predicted"/>
<dbReference type="PROSITE" id="PS50011">
    <property type="entry name" value="PROTEIN_KINASE_DOM"/>
    <property type="match status" value="1"/>
</dbReference>
<evidence type="ECO:0000259" key="1">
    <source>
        <dbReference type="PROSITE" id="PS50011"/>
    </source>
</evidence>
<dbReference type="SUPFAM" id="SSF53167">
    <property type="entry name" value="Purine and uridine phosphorylases"/>
    <property type="match status" value="1"/>
</dbReference>
<name>A0ABY6V144_BIOOC</name>
<dbReference type="InterPro" id="IPR053137">
    <property type="entry name" value="NLR-like"/>
</dbReference>
<dbReference type="PROSITE" id="PS00108">
    <property type="entry name" value="PROTEIN_KINASE_ST"/>
    <property type="match status" value="1"/>
</dbReference>
<gene>
    <name evidence="2" type="ORF">CLO192961_LOCUS449235</name>
</gene>
<protein>
    <recommendedName>
        <fullName evidence="1">Protein kinase domain-containing protein</fullName>
    </recommendedName>
</protein>
<organism evidence="2 3">
    <name type="scientific">Bionectria ochroleuca</name>
    <name type="common">Gliocladium roseum</name>
    <dbReference type="NCBI Taxonomy" id="29856"/>
    <lineage>
        <taxon>Eukaryota</taxon>
        <taxon>Fungi</taxon>
        <taxon>Dikarya</taxon>
        <taxon>Ascomycota</taxon>
        <taxon>Pezizomycotina</taxon>
        <taxon>Sordariomycetes</taxon>
        <taxon>Hypocreomycetidae</taxon>
        <taxon>Hypocreales</taxon>
        <taxon>Bionectriaceae</taxon>
        <taxon>Clonostachys</taxon>
    </lineage>
</organism>
<evidence type="ECO:0000313" key="3">
    <source>
        <dbReference type="Proteomes" id="UP000766486"/>
    </source>
</evidence>
<dbReference type="InterPro" id="IPR000719">
    <property type="entry name" value="Prot_kinase_dom"/>
</dbReference>
<dbReference type="SUPFAM" id="SSF56112">
    <property type="entry name" value="Protein kinase-like (PK-like)"/>
    <property type="match status" value="1"/>
</dbReference>
<feature type="domain" description="Protein kinase" evidence="1">
    <location>
        <begin position="84"/>
        <end position="421"/>
    </location>
</feature>
<reference evidence="2 3" key="1">
    <citation type="submission" date="2019-06" db="EMBL/GenBank/DDBJ databases">
        <authorList>
            <person name="Broberg M."/>
        </authorList>
    </citation>
    <scope>NUCLEOTIDE SEQUENCE [LARGE SCALE GENOMIC DNA]</scope>
</reference>
<dbReference type="InterPro" id="IPR035994">
    <property type="entry name" value="Nucleoside_phosphorylase_sf"/>
</dbReference>
<dbReference type="PANTHER" id="PTHR46082">
    <property type="entry name" value="ATP/GTP-BINDING PROTEIN-RELATED"/>
    <property type="match status" value="1"/>
</dbReference>
<dbReference type="EMBL" id="CABFNS010000931">
    <property type="protein sequence ID" value="VUC36652.1"/>
    <property type="molecule type" value="Genomic_DNA"/>
</dbReference>
<dbReference type="InterPro" id="IPR000845">
    <property type="entry name" value="Nucleoside_phosphorylase_d"/>
</dbReference>
<dbReference type="Gene3D" id="1.10.510.10">
    <property type="entry name" value="Transferase(Phosphotransferase) domain 1"/>
    <property type="match status" value="1"/>
</dbReference>
<keyword evidence="3" id="KW-1185">Reference proteome</keyword>
<dbReference type="Proteomes" id="UP000766486">
    <property type="component" value="Unassembled WGS sequence"/>
</dbReference>
<sequence>MNFTDDKFPIEKIQADGSYATPNCEWVVRSIKYPKDFVPFPNPDDDSYKDTYLEEICELYQWQYFVPIFNKHEPVYSFNASHTFPFLKEIGTGTRSNFSVVRRYVIHRRHIELEDDQIGRVTDDDGNPLVAVKQLLFTWSETAGKSKEVARNEINALNWFKENRHRHLIRVIACYSHGSNQFFMFPWAPGGNLRNFWDKYDIFAEKSLNFGPRDWELYIEWFLRQLKGLAEAIKILHSSKGKPGETCRHGDLKPENILCFGNRLPSREEIPTDITLVITDAGLAKFHEKETQARLDPTTTQGGTRRYAPPEVEIDKNHARSRRYDIWSLGLLYLEFLIWILYGKENLDNFHDNTMGDYCFEIYPEPRVKPIVTKWIEAIKGDPRCSSSGPTALGRLIDLIESRLLVVPYYKPHGRSLNAMVESQGAMSANINANNGLPQITVTRPTLALPDDKPTRADAEATFEELEKIYNAAKNEKSLPWINWDGMAEAAKQGLMVISQVTAYPRADINEQDTVRLGSLSCKGDEVQQTSTAYDTDSGYASASLLESEMDRSKYGDQPIIQPVQDGEEDIDDTSTEYSVTLTTPFPKVEAYISELAGYLSDKTRSLNVDQETLDRVSESLPELLKAFALKIGHQAPSQIHRDVMVFVHKYRRQIAASFTEEKCNQTEKEPEEDTSNVDTVGWQSRMSLLWSGNESSAEAQQEILYEMGSGITSPAMSDNQPIHDSLEDEGFSGGDNLAEDEDLQQVWLLAYQEFIPSTEAFKWLLARVQKEFHLVPTGPNTIQSIGRKIMSSLPSARKISKRASTQSCSARFELQWNAFQFFEKQEYSDRPDKVLEGIITVTGSSLDAQAATCAQYTHQTWPLTGETTLQLLKDVLGDRDGRSHKCELSDGTVLSAWVNDSKFIVEVSGVAVSIVEIGEQFAWLGATLRTSTRQSGLVYCTPYINILQNKASSSQSGLQPLSTDITCEIGFTMEEVPQTPASANGQCWHDIFRNPVVVKGYPILRRAEQNTGLEVSLNVMAGLARTQRVDHFNGKIYIKGFSTMLIPTRRNKDILCWHLIYNKDGSRISYLDDNVGLEQDITDLNLEGLRHILGWCSEAQVLADCWIGSAKASYSVARSELPNPGEGCALAQTWVSAGRIIVEGPTFHLGTKDTPQYSHEGGYAPRLVWLATRLVLLWDERDKRGWLVNGTSALLHVLRASLKHDKEGVLGDIFLCGPEDLEGSGKSFTADSAIKILLKDENRSLRLYGPKDGNLLLEDRINQLYNVLEKLIDHQARIAPHFNGGLWNKPRKFLEGWDFEDLMLATDCDMHARVATLSAGGKAWVDLIRAVQAVTLVGRGFGDLIRPTNEGICDHWTELPRHRYYIASCFSDLNKIVGRHGGLGHDFVRLSQALIWHTPTTIFESCQCRGPLGGKCEPVQTIFPEKLSERLLPRREAISQKDEGAVIFGPSSQFSWVWPDDGLPEEGDVSVEVDLESLKDSGIGSSLAMSTSSAESNARALISPSDFRVGNRTPNSAAPINHQTFPRQHYKVGIICALEKELRAVRALFDSEHGKLKKERGDDNYYRLGTMGNKMVVTACLPAGEYGASSAASVASNMKRSFPELQFCLVVGIAGGAPSEQNDIRLGDVVVGIPQGRSAMVQYDLGKHKEGNVFEPTGALRGPPRSLTAAINDIRSSPNPPSLGPYLDEVTKRLPQYCRPAEEDILYESCNIACQSLPGAYPGDYVRQRHPRPTTIHYGPIGSGNSVIKNASRRDSLAREHGVLCFEMEAAGVANVISCLVIRGICDYCDVYKNDDWQEYAAANAAAYAKLFLSVVHVT</sequence>
<dbReference type="SMART" id="SM00220">
    <property type="entry name" value="S_TKc"/>
    <property type="match status" value="1"/>
</dbReference>
<dbReference type="PANTHER" id="PTHR46082:SF11">
    <property type="entry name" value="AAA+ ATPASE DOMAIN-CONTAINING PROTEIN-RELATED"/>
    <property type="match status" value="1"/>
</dbReference>
<dbReference type="InterPro" id="IPR011009">
    <property type="entry name" value="Kinase-like_dom_sf"/>
</dbReference>
<comment type="caution">
    <text evidence="2">The sequence shown here is derived from an EMBL/GenBank/DDBJ whole genome shotgun (WGS) entry which is preliminary data.</text>
</comment>